<reference evidence="2 3" key="1">
    <citation type="journal article" date="2019" name="G3 (Bethesda)">
        <title>Sequencing of a Wild Apple (Malus baccata) Genome Unravels the Differences Between Cultivated and Wild Apple Species Regarding Disease Resistance and Cold Tolerance.</title>
        <authorList>
            <person name="Chen X."/>
        </authorList>
    </citation>
    <scope>NUCLEOTIDE SEQUENCE [LARGE SCALE GENOMIC DNA]</scope>
    <source>
        <strain evidence="3">cv. Shandingzi</strain>
        <tissue evidence="2">Leaves</tissue>
    </source>
</reference>
<dbReference type="Proteomes" id="UP000315295">
    <property type="component" value="Unassembled WGS sequence"/>
</dbReference>
<feature type="region of interest" description="Disordered" evidence="1">
    <location>
        <begin position="1"/>
        <end position="70"/>
    </location>
</feature>
<keyword evidence="3" id="KW-1185">Reference proteome</keyword>
<accession>A0A540KEP5</accession>
<name>A0A540KEP5_MALBA</name>
<proteinExistence type="predicted"/>
<feature type="compositionally biased region" description="Basic and acidic residues" evidence="1">
    <location>
        <begin position="1"/>
        <end position="10"/>
    </location>
</feature>
<sequence length="70" mass="7762">MAHFVKEKKGQKAHMKKGARQGINKGREGTAGRNGGQSGETDRVERRRDGMRTERIKANGAERQRGGRAD</sequence>
<evidence type="ECO:0000313" key="2">
    <source>
        <dbReference type="EMBL" id="TQD72707.1"/>
    </source>
</evidence>
<dbReference type="AlphaFoldDB" id="A0A540KEP5"/>
<gene>
    <name evidence="2" type="ORF">C1H46_041758</name>
</gene>
<feature type="compositionally biased region" description="Basic and acidic residues" evidence="1">
    <location>
        <begin position="40"/>
        <end position="70"/>
    </location>
</feature>
<dbReference type="EMBL" id="VIEB01001374">
    <property type="protein sequence ID" value="TQD72707.1"/>
    <property type="molecule type" value="Genomic_DNA"/>
</dbReference>
<protein>
    <submittedName>
        <fullName evidence="2">Uncharacterized protein</fullName>
    </submittedName>
</protein>
<organism evidence="2 3">
    <name type="scientific">Malus baccata</name>
    <name type="common">Siberian crab apple</name>
    <name type="synonym">Pyrus baccata</name>
    <dbReference type="NCBI Taxonomy" id="106549"/>
    <lineage>
        <taxon>Eukaryota</taxon>
        <taxon>Viridiplantae</taxon>
        <taxon>Streptophyta</taxon>
        <taxon>Embryophyta</taxon>
        <taxon>Tracheophyta</taxon>
        <taxon>Spermatophyta</taxon>
        <taxon>Magnoliopsida</taxon>
        <taxon>eudicotyledons</taxon>
        <taxon>Gunneridae</taxon>
        <taxon>Pentapetalae</taxon>
        <taxon>rosids</taxon>
        <taxon>fabids</taxon>
        <taxon>Rosales</taxon>
        <taxon>Rosaceae</taxon>
        <taxon>Amygdaloideae</taxon>
        <taxon>Maleae</taxon>
        <taxon>Malus</taxon>
    </lineage>
</organism>
<evidence type="ECO:0000313" key="3">
    <source>
        <dbReference type="Proteomes" id="UP000315295"/>
    </source>
</evidence>
<comment type="caution">
    <text evidence="2">The sequence shown here is derived from an EMBL/GenBank/DDBJ whole genome shotgun (WGS) entry which is preliminary data.</text>
</comment>
<evidence type="ECO:0000256" key="1">
    <source>
        <dbReference type="SAM" id="MobiDB-lite"/>
    </source>
</evidence>